<keyword evidence="2" id="KW-1185">Reference proteome</keyword>
<evidence type="ECO:0000313" key="2">
    <source>
        <dbReference type="Proteomes" id="UP001476950"/>
    </source>
</evidence>
<organism evidence="1 2">
    <name type="scientific">Stenomitos frigidus AS-A4</name>
    <dbReference type="NCBI Taxonomy" id="2933935"/>
    <lineage>
        <taxon>Bacteria</taxon>
        <taxon>Bacillati</taxon>
        <taxon>Cyanobacteriota</taxon>
        <taxon>Cyanophyceae</taxon>
        <taxon>Leptolyngbyales</taxon>
        <taxon>Leptolyngbyaceae</taxon>
        <taxon>Stenomitos</taxon>
    </lineage>
</organism>
<reference evidence="1 2" key="1">
    <citation type="submission" date="2022-04" db="EMBL/GenBank/DDBJ databases">
        <title>Positive selection, recombination, and allopatry shape intraspecific diversity of widespread and dominant cyanobacteria.</title>
        <authorList>
            <person name="Wei J."/>
            <person name="Shu W."/>
            <person name="Hu C."/>
        </authorList>
    </citation>
    <scope>NUCLEOTIDE SEQUENCE [LARGE SCALE GENOMIC DNA]</scope>
    <source>
        <strain evidence="1 2">AS-A4</strain>
    </source>
</reference>
<evidence type="ECO:0000313" key="1">
    <source>
        <dbReference type="EMBL" id="MEP1061489.1"/>
    </source>
</evidence>
<proteinExistence type="predicted"/>
<dbReference type="Proteomes" id="UP001476950">
    <property type="component" value="Unassembled WGS sequence"/>
</dbReference>
<comment type="caution">
    <text evidence="1">The sequence shown here is derived from an EMBL/GenBank/DDBJ whole genome shotgun (WGS) entry which is preliminary data.</text>
</comment>
<accession>A0ABV0KQH3</accession>
<protein>
    <submittedName>
        <fullName evidence="1">Uncharacterized protein</fullName>
    </submittedName>
</protein>
<dbReference type="EMBL" id="JAMPLM010000035">
    <property type="protein sequence ID" value="MEP1061489.1"/>
    <property type="molecule type" value="Genomic_DNA"/>
</dbReference>
<name>A0ABV0KQH3_9CYAN</name>
<gene>
    <name evidence="1" type="ORF">NDI38_23960</name>
</gene>
<sequence length="62" mass="7048">MSLQQRYKKRIPIALGVPLMRRLYHASLLTLLYSFHVWLTLPAAVANQSPLQTYCGACHHLG</sequence>